<dbReference type="Proteomes" id="UP001050975">
    <property type="component" value="Unassembled WGS sequence"/>
</dbReference>
<keyword evidence="2" id="KW-1133">Transmembrane helix</keyword>
<keyword evidence="2" id="KW-0472">Membrane</keyword>
<organism evidence="3 4">
    <name type="scientific">Microseira wollei NIES-4236</name>
    <dbReference type="NCBI Taxonomy" id="2530354"/>
    <lineage>
        <taxon>Bacteria</taxon>
        <taxon>Bacillati</taxon>
        <taxon>Cyanobacteriota</taxon>
        <taxon>Cyanophyceae</taxon>
        <taxon>Oscillatoriophycideae</taxon>
        <taxon>Aerosakkonematales</taxon>
        <taxon>Aerosakkonemataceae</taxon>
        <taxon>Microseira</taxon>
    </lineage>
</organism>
<comment type="caution">
    <text evidence="3">The sequence shown here is derived from an EMBL/GenBank/DDBJ whole genome shotgun (WGS) entry which is preliminary data.</text>
</comment>
<feature type="compositionally biased region" description="Low complexity" evidence="1">
    <location>
        <begin position="53"/>
        <end position="64"/>
    </location>
</feature>
<protein>
    <recommendedName>
        <fullName evidence="5">Serine/threonine protein kinase</fullName>
    </recommendedName>
</protein>
<feature type="transmembrane region" description="Helical" evidence="2">
    <location>
        <begin position="21"/>
        <end position="43"/>
    </location>
</feature>
<evidence type="ECO:0000313" key="4">
    <source>
        <dbReference type="Proteomes" id="UP001050975"/>
    </source>
</evidence>
<keyword evidence="2" id="KW-0812">Transmembrane</keyword>
<evidence type="ECO:0000313" key="3">
    <source>
        <dbReference type="EMBL" id="GET40921.1"/>
    </source>
</evidence>
<proteinExistence type="predicted"/>
<gene>
    <name evidence="3" type="ORF">MiSe_57330</name>
</gene>
<dbReference type="RefSeq" id="WP_226587151.1">
    <property type="nucleotide sequence ID" value="NZ_BLAY01000104.1"/>
</dbReference>
<evidence type="ECO:0008006" key="5">
    <source>
        <dbReference type="Google" id="ProtNLM"/>
    </source>
</evidence>
<dbReference type="EMBL" id="BLAY01000104">
    <property type="protein sequence ID" value="GET40921.1"/>
    <property type="molecule type" value="Genomic_DNA"/>
</dbReference>
<accession>A0AAV3XHI5</accession>
<feature type="region of interest" description="Disordered" evidence="1">
    <location>
        <begin position="50"/>
        <end position="93"/>
    </location>
</feature>
<dbReference type="Gene3D" id="2.60.120.430">
    <property type="entry name" value="Galactose-binding lectin"/>
    <property type="match status" value="1"/>
</dbReference>
<evidence type="ECO:0000256" key="2">
    <source>
        <dbReference type="SAM" id="Phobius"/>
    </source>
</evidence>
<dbReference type="AlphaFoldDB" id="A0AAV3XHI5"/>
<sequence>MSDNKQQDGSDNKQQGNFWKSLPGIITALGGGVGIAAIITGIISAQQALFPQSSKPSPTSTTPDTPTPTPKLENPNPFKVYPTSPKGTRFTNNQSSTKTYRFFAKGTWSYNPGVKKKYGAEGDTNYTEAKGYKLPGVAEESLIVRRQNGSYQYVGAEKALTLDAVESVWFTINEANDGQGEKYNDNTGFLTVEWECEDCKP</sequence>
<name>A0AAV3XHI5_9CYAN</name>
<keyword evidence="4" id="KW-1185">Reference proteome</keyword>
<reference evidence="3" key="1">
    <citation type="submission" date="2019-10" db="EMBL/GenBank/DDBJ databases">
        <title>Draft genome sequece of Microseira wollei NIES-4236.</title>
        <authorList>
            <person name="Yamaguchi H."/>
            <person name="Suzuki S."/>
            <person name="Kawachi M."/>
        </authorList>
    </citation>
    <scope>NUCLEOTIDE SEQUENCE</scope>
    <source>
        <strain evidence="3">NIES-4236</strain>
    </source>
</reference>
<evidence type="ECO:0000256" key="1">
    <source>
        <dbReference type="SAM" id="MobiDB-lite"/>
    </source>
</evidence>